<dbReference type="InterPro" id="IPR014582">
    <property type="entry name" value="UCP033535_lipo"/>
</dbReference>
<accession>A0A0D6MLA7</accession>
<evidence type="ECO:0000256" key="1">
    <source>
        <dbReference type="SAM" id="Phobius"/>
    </source>
</evidence>
<dbReference type="STRING" id="1231623.Tasa_021_008"/>
<keyword evidence="1" id="KW-0812">Transmembrane</keyword>
<dbReference type="AlphaFoldDB" id="A0A0D6MLA7"/>
<dbReference type="SUPFAM" id="SSF141318">
    <property type="entry name" value="TM0957-like"/>
    <property type="match status" value="1"/>
</dbReference>
<organism evidence="2 3">
    <name type="scientific">Tanticharoenia sakaeratensis NBRC 103193</name>
    <dbReference type="NCBI Taxonomy" id="1231623"/>
    <lineage>
        <taxon>Bacteria</taxon>
        <taxon>Pseudomonadati</taxon>
        <taxon>Pseudomonadota</taxon>
        <taxon>Alphaproteobacteria</taxon>
        <taxon>Acetobacterales</taxon>
        <taxon>Acetobacteraceae</taxon>
        <taxon>Tanticharoenia</taxon>
    </lineage>
</organism>
<proteinExistence type="predicted"/>
<dbReference type="OrthoDB" id="6631333at2"/>
<feature type="transmembrane region" description="Helical" evidence="1">
    <location>
        <begin position="25"/>
        <end position="45"/>
    </location>
</feature>
<evidence type="ECO:0000313" key="3">
    <source>
        <dbReference type="Proteomes" id="UP000032679"/>
    </source>
</evidence>
<evidence type="ECO:0000313" key="2">
    <source>
        <dbReference type="EMBL" id="GAN54427.1"/>
    </source>
</evidence>
<dbReference type="Pfam" id="PF10054">
    <property type="entry name" value="DUF2291"/>
    <property type="match status" value="1"/>
</dbReference>
<keyword evidence="1" id="KW-1133">Transmembrane helix</keyword>
<comment type="caution">
    <text evidence="2">The sequence shown here is derived from an EMBL/GenBank/DDBJ whole genome shotgun (WGS) entry which is preliminary data.</text>
</comment>
<keyword evidence="3" id="KW-1185">Reference proteome</keyword>
<keyword evidence="1" id="KW-0472">Membrane</keyword>
<sequence length="223" mass="23498">MDIPVTTAQSPYSVRSSRLPSRRGLLIAVPAIVLLATMLADTRFVKIGSSSSESTAAFSPDTFGTSQFPKIQAAVASKAVDATVFAKAVLADKDQAGRQYGVPGSIGPEISIKFSGVAETGESGIYPVAVQGVPDDVHIRVQTGPAINGTDIRDATGTVSFGQFTNQIDYQNAGAALNREMKSRVLSKLDTTKLSGKTINVVGVFQLINPKNWLVTPVEMTVP</sequence>
<dbReference type="EMBL" id="BALE01000021">
    <property type="protein sequence ID" value="GAN54427.1"/>
    <property type="molecule type" value="Genomic_DNA"/>
</dbReference>
<reference evidence="2 3" key="1">
    <citation type="submission" date="2012-10" db="EMBL/GenBank/DDBJ databases">
        <title>Genome sequencing of Tanticharoenia sakaeratensis NBRC 103193.</title>
        <authorList>
            <person name="Azuma Y."/>
            <person name="Hadano H."/>
            <person name="Hirakawa H."/>
            <person name="Matsushita K."/>
        </authorList>
    </citation>
    <scope>NUCLEOTIDE SEQUENCE [LARGE SCALE GENOMIC DNA]</scope>
    <source>
        <strain evidence="2 3">NBRC 103193</strain>
    </source>
</reference>
<dbReference type="InterPro" id="IPR036215">
    <property type="entry name" value="TM0957-like_sf"/>
</dbReference>
<dbReference type="RefSeq" id="WP_048848978.1">
    <property type="nucleotide sequence ID" value="NZ_BALE01000021.1"/>
</dbReference>
<name>A0A0D6MLA7_9PROT</name>
<dbReference type="PIRSF" id="PIRSF033535">
    <property type="entry name" value="UCP033535_plp"/>
    <property type="match status" value="1"/>
</dbReference>
<dbReference type="Proteomes" id="UP000032679">
    <property type="component" value="Unassembled WGS sequence"/>
</dbReference>
<gene>
    <name evidence="2" type="ORF">Tasa_021_008</name>
</gene>
<protein>
    <recommendedName>
        <fullName evidence="4">Periplasmic lipoprotein</fullName>
    </recommendedName>
</protein>
<evidence type="ECO:0008006" key="4">
    <source>
        <dbReference type="Google" id="ProtNLM"/>
    </source>
</evidence>